<evidence type="ECO:0000256" key="2">
    <source>
        <dbReference type="ARBA" id="ARBA00023125"/>
    </source>
</evidence>
<gene>
    <name evidence="5" type="primary">ziaR</name>
    <name evidence="5" type="ORF">MB901379_02374</name>
</gene>
<dbReference type="SMART" id="SM00418">
    <property type="entry name" value="HTH_ARSR"/>
    <property type="match status" value="1"/>
</dbReference>
<dbReference type="NCBIfam" id="NF033788">
    <property type="entry name" value="HTH_metalloreg"/>
    <property type="match status" value="1"/>
</dbReference>
<name>A0A447GEC5_9MYCO</name>
<reference evidence="6" key="1">
    <citation type="submission" date="2018-02" db="EMBL/GenBank/DDBJ databases">
        <authorList>
            <person name="Seth-Smith MB H."/>
            <person name="Seth-Smith H."/>
        </authorList>
    </citation>
    <scope>NUCLEOTIDE SEQUENCE [LARGE SCALE GENOMIC DNA]</scope>
</reference>
<dbReference type="PANTHER" id="PTHR43132:SF6">
    <property type="entry name" value="HTH-TYPE TRANSCRIPTIONAL REPRESSOR CZRA"/>
    <property type="match status" value="1"/>
</dbReference>
<keyword evidence="3" id="KW-0804">Transcription</keyword>
<dbReference type="EMBL" id="LR130759">
    <property type="protein sequence ID" value="VDM88808.1"/>
    <property type="molecule type" value="Genomic_DNA"/>
</dbReference>
<proteinExistence type="predicted"/>
<accession>A0A447GEC5</accession>
<dbReference type="Pfam" id="PF12802">
    <property type="entry name" value="MarR_2"/>
    <property type="match status" value="1"/>
</dbReference>
<feature type="domain" description="HTH arsR-type" evidence="4">
    <location>
        <begin position="51"/>
        <end position="146"/>
    </location>
</feature>
<dbReference type="GO" id="GO:0003677">
    <property type="term" value="F:DNA binding"/>
    <property type="evidence" value="ECO:0007669"/>
    <property type="project" value="UniProtKB-KW"/>
</dbReference>
<keyword evidence="1" id="KW-0805">Transcription regulation</keyword>
<protein>
    <recommendedName>
        <fullName evidence="4">HTH arsR-type domain-containing protein</fullName>
    </recommendedName>
</protein>
<dbReference type="InterPro" id="IPR000835">
    <property type="entry name" value="HTH_MarR-typ"/>
</dbReference>
<evidence type="ECO:0000256" key="3">
    <source>
        <dbReference type="ARBA" id="ARBA00023163"/>
    </source>
</evidence>
<dbReference type="PROSITE" id="PS50987">
    <property type="entry name" value="HTH_ARSR_2"/>
    <property type="match status" value="1"/>
</dbReference>
<dbReference type="InterPro" id="IPR036390">
    <property type="entry name" value="WH_DNA-bd_sf"/>
</dbReference>
<dbReference type="KEGG" id="mbai:MB901379_02374"/>
<dbReference type="InterPro" id="IPR011991">
    <property type="entry name" value="ArsR-like_HTH"/>
</dbReference>
<dbReference type="PANTHER" id="PTHR43132">
    <property type="entry name" value="ARSENICAL RESISTANCE OPERON REPRESSOR ARSR-RELATED"/>
    <property type="match status" value="1"/>
</dbReference>
<keyword evidence="6" id="KW-1185">Reference proteome</keyword>
<dbReference type="InterPro" id="IPR051011">
    <property type="entry name" value="Metal_resp_trans_reg"/>
</dbReference>
<dbReference type="InterPro" id="IPR001845">
    <property type="entry name" value="HTH_ArsR_DNA-bd_dom"/>
</dbReference>
<sequence>MIMVALIIGARSAWDYIISCNSGRMTPVEVCAAAGSAGAAGKPALALRPLVTAEQTEAVVGLFKALGNDTRLRLLHAMHREGEVSVGDLAGRVGLRVQAVSNQLQRLSDRRMVTTRRVGPRILYSIADPCIPAVLDLALCLTEETGPQP</sequence>
<evidence type="ECO:0000313" key="6">
    <source>
        <dbReference type="Proteomes" id="UP000269998"/>
    </source>
</evidence>
<organism evidence="5 6">
    <name type="scientific">Mycobacterium basiliense</name>
    <dbReference type="NCBI Taxonomy" id="2094119"/>
    <lineage>
        <taxon>Bacteria</taxon>
        <taxon>Bacillati</taxon>
        <taxon>Actinomycetota</taxon>
        <taxon>Actinomycetes</taxon>
        <taxon>Mycobacteriales</taxon>
        <taxon>Mycobacteriaceae</taxon>
        <taxon>Mycobacterium</taxon>
    </lineage>
</organism>
<evidence type="ECO:0000313" key="5">
    <source>
        <dbReference type="EMBL" id="VDM88808.1"/>
    </source>
</evidence>
<keyword evidence="2" id="KW-0238">DNA-binding</keyword>
<dbReference type="AlphaFoldDB" id="A0A447GEC5"/>
<dbReference type="GO" id="GO:0003700">
    <property type="term" value="F:DNA-binding transcription factor activity"/>
    <property type="evidence" value="ECO:0007669"/>
    <property type="project" value="InterPro"/>
</dbReference>
<evidence type="ECO:0000259" key="4">
    <source>
        <dbReference type="PROSITE" id="PS50987"/>
    </source>
</evidence>
<dbReference type="CDD" id="cd00090">
    <property type="entry name" value="HTH_ARSR"/>
    <property type="match status" value="1"/>
</dbReference>
<evidence type="ECO:0000256" key="1">
    <source>
        <dbReference type="ARBA" id="ARBA00023015"/>
    </source>
</evidence>
<dbReference type="PRINTS" id="PR00778">
    <property type="entry name" value="HTHARSR"/>
</dbReference>
<dbReference type="Gene3D" id="1.10.10.10">
    <property type="entry name" value="Winged helix-like DNA-binding domain superfamily/Winged helix DNA-binding domain"/>
    <property type="match status" value="1"/>
</dbReference>
<dbReference type="InterPro" id="IPR036388">
    <property type="entry name" value="WH-like_DNA-bd_sf"/>
</dbReference>
<dbReference type="Proteomes" id="UP000269998">
    <property type="component" value="Chromosome"/>
</dbReference>
<dbReference type="SUPFAM" id="SSF46785">
    <property type="entry name" value="Winged helix' DNA-binding domain"/>
    <property type="match status" value="1"/>
</dbReference>